<proteinExistence type="predicted"/>
<reference evidence="2 3" key="1">
    <citation type="journal article" date="2018" name="Evol. Lett.">
        <title>Horizontal gene cluster transfer increased hallucinogenic mushroom diversity.</title>
        <authorList>
            <person name="Reynolds H.T."/>
            <person name="Vijayakumar V."/>
            <person name="Gluck-Thaler E."/>
            <person name="Korotkin H.B."/>
            <person name="Matheny P.B."/>
            <person name="Slot J.C."/>
        </authorList>
    </citation>
    <scope>NUCLEOTIDE SEQUENCE [LARGE SCALE GENOMIC DNA]</scope>
    <source>
        <strain evidence="2 3">2631</strain>
    </source>
</reference>
<name>A0A409XL95_PSICY</name>
<accession>A0A409XL95</accession>
<protein>
    <submittedName>
        <fullName evidence="2">Uncharacterized protein</fullName>
    </submittedName>
</protein>
<feature type="compositionally biased region" description="Low complexity" evidence="1">
    <location>
        <begin position="118"/>
        <end position="132"/>
    </location>
</feature>
<feature type="compositionally biased region" description="Polar residues" evidence="1">
    <location>
        <begin position="101"/>
        <end position="117"/>
    </location>
</feature>
<evidence type="ECO:0000256" key="1">
    <source>
        <dbReference type="SAM" id="MobiDB-lite"/>
    </source>
</evidence>
<evidence type="ECO:0000313" key="3">
    <source>
        <dbReference type="Proteomes" id="UP000283269"/>
    </source>
</evidence>
<organism evidence="2 3">
    <name type="scientific">Psilocybe cyanescens</name>
    <dbReference type="NCBI Taxonomy" id="93625"/>
    <lineage>
        <taxon>Eukaryota</taxon>
        <taxon>Fungi</taxon>
        <taxon>Dikarya</taxon>
        <taxon>Basidiomycota</taxon>
        <taxon>Agaricomycotina</taxon>
        <taxon>Agaricomycetes</taxon>
        <taxon>Agaricomycetidae</taxon>
        <taxon>Agaricales</taxon>
        <taxon>Agaricineae</taxon>
        <taxon>Strophariaceae</taxon>
        <taxon>Psilocybe</taxon>
    </lineage>
</organism>
<feature type="non-terminal residue" evidence="2">
    <location>
        <position position="251"/>
    </location>
</feature>
<feature type="region of interest" description="Disordered" evidence="1">
    <location>
        <begin position="215"/>
        <end position="251"/>
    </location>
</feature>
<keyword evidence="3" id="KW-1185">Reference proteome</keyword>
<feature type="region of interest" description="Disordered" evidence="1">
    <location>
        <begin position="101"/>
        <end position="162"/>
    </location>
</feature>
<evidence type="ECO:0000313" key="2">
    <source>
        <dbReference type="EMBL" id="PPQ91514.1"/>
    </source>
</evidence>
<sequence>MPFFLDDNKLGTIGAPEPIVLNRRETRFLTPFIPAGSSSVAGLIMDFTEAKTCYTEQHVAGEVVVTPDSALHLPSGAVPIAVDTPQILTRAALIRAHTCQAARNNTGPSSQSRRPSSATTRIIRNRPRPAAIDVRGVQYTIGDDSDWEPPESISSASQPQKLAPKNSAISSICTPAIFPLFNPNHPHFQVSLPDETLGIEDNSSPLRRSKRIALQVVDRAPDNNPVPSTSTSHSSRLSSSPTRDSFSSRSS</sequence>
<comment type="caution">
    <text evidence="2">The sequence shown here is derived from an EMBL/GenBank/DDBJ whole genome shotgun (WGS) entry which is preliminary data.</text>
</comment>
<dbReference type="InParanoid" id="A0A409XL95"/>
<dbReference type="Proteomes" id="UP000283269">
    <property type="component" value="Unassembled WGS sequence"/>
</dbReference>
<dbReference type="EMBL" id="NHYD01001331">
    <property type="protein sequence ID" value="PPQ91514.1"/>
    <property type="molecule type" value="Genomic_DNA"/>
</dbReference>
<gene>
    <name evidence="2" type="ORF">CVT25_008901</name>
</gene>
<dbReference type="AlphaFoldDB" id="A0A409XL95"/>
<feature type="compositionally biased region" description="Low complexity" evidence="1">
    <location>
        <begin position="228"/>
        <end position="251"/>
    </location>
</feature>